<gene>
    <name evidence="2" type="ORF">CEUSTIGMA_g10402.t1</name>
</gene>
<evidence type="ECO:0000313" key="3">
    <source>
        <dbReference type="Proteomes" id="UP000232323"/>
    </source>
</evidence>
<protein>
    <submittedName>
        <fullName evidence="2">Uncharacterized protein</fullName>
    </submittedName>
</protein>
<feature type="region of interest" description="Disordered" evidence="1">
    <location>
        <begin position="44"/>
        <end position="111"/>
    </location>
</feature>
<accession>A0A250XIR7</accession>
<comment type="caution">
    <text evidence="2">The sequence shown here is derived from an EMBL/GenBank/DDBJ whole genome shotgun (WGS) entry which is preliminary data.</text>
</comment>
<reference evidence="2 3" key="1">
    <citation type="submission" date="2017-08" db="EMBL/GenBank/DDBJ databases">
        <title>Acidophilic green algal genome provides insights into adaptation to an acidic environment.</title>
        <authorList>
            <person name="Hirooka S."/>
            <person name="Hirose Y."/>
            <person name="Kanesaki Y."/>
            <person name="Higuchi S."/>
            <person name="Fujiwara T."/>
            <person name="Onuma R."/>
            <person name="Era A."/>
            <person name="Ohbayashi R."/>
            <person name="Uzuka A."/>
            <person name="Nozaki H."/>
            <person name="Yoshikawa H."/>
            <person name="Miyagishima S.Y."/>
        </authorList>
    </citation>
    <scope>NUCLEOTIDE SEQUENCE [LARGE SCALE GENOMIC DNA]</scope>
    <source>
        <strain evidence="2 3">NIES-2499</strain>
    </source>
</reference>
<name>A0A250XIR7_9CHLO</name>
<keyword evidence="3" id="KW-1185">Reference proteome</keyword>
<feature type="compositionally biased region" description="Basic residues" evidence="1">
    <location>
        <begin position="45"/>
        <end position="56"/>
    </location>
</feature>
<feature type="compositionally biased region" description="Basic and acidic residues" evidence="1">
    <location>
        <begin position="87"/>
        <end position="98"/>
    </location>
</feature>
<evidence type="ECO:0000313" key="2">
    <source>
        <dbReference type="EMBL" id="GAX82975.1"/>
    </source>
</evidence>
<dbReference type="EMBL" id="BEGY01000089">
    <property type="protein sequence ID" value="GAX82975.1"/>
    <property type="molecule type" value="Genomic_DNA"/>
</dbReference>
<sequence length="111" mass="12431">MPPSPYNKPITKFNQMKKKKVREAKKALGVVKVHKKVKVELVSSKRTKKNQRKMEHKQRCLMQQAAGSSNPKGAEQSAGTTDVAMEDIAKAAKREQAKLAKKARKANKMES</sequence>
<evidence type="ECO:0000256" key="1">
    <source>
        <dbReference type="SAM" id="MobiDB-lite"/>
    </source>
</evidence>
<organism evidence="2 3">
    <name type="scientific">Chlamydomonas eustigma</name>
    <dbReference type="NCBI Taxonomy" id="1157962"/>
    <lineage>
        <taxon>Eukaryota</taxon>
        <taxon>Viridiplantae</taxon>
        <taxon>Chlorophyta</taxon>
        <taxon>core chlorophytes</taxon>
        <taxon>Chlorophyceae</taxon>
        <taxon>CS clade</taxon>
        <taxon>Chlamydomonadales</taxon>
        <taxon>Chlamydomonadaceae</taxon>
        <taxon>Chlamydomonas</taxon>
    </lineage>
</organism>
<feature type="compositionally biased region" description="Basic residues" evidence="1">
    <location>
        <begin position="99"/>
        <end position="111"/>
    </location>
</feature>
<dbReference type="Proteomes" id="UP000232323">
    <property type="component" value="Unassembled WGS sequence"/>
</dbReference>
<proteinExistence type="predicted"/>
<dbReference type="AlphaFoldDB" id="A0A250XIR7"/>